<keyword evidence="7" id="KW-1005">Bacterial flagellum biogenesis</keyword>
<dbReference type="InterPro" id="IPR018006">
    <property type="entry name" value="Flag_FliJ_proteobac"/>
</dbReference>
<dbReference type="PIRSF" id="PIRSF019404">
    <property type="entry name" value="FliJ"/>
    <property type="match status" value="1"/>
</dbReference>
<dbReference type="PANTHER" id="PTHR38786">
    <property type="entry name" value="FLAGELLAR FLIJ PROTEIN"/>
    <property type="match status" value="1"/>
</dbReference>
<keyword evidence="12" id="KW-0282">Flagellum</keyword>
<evidence type="ECO:0000313" key="12">
    <source>
        <dbReference type="EMBL" id="MDP9902296.1"/>
    </source>
</evidence>
<dbReference type="PRINTS" id="PR01004">
    <property type="entry name" value="FLGFLIJ"/>
</dbReference>
<keyword evidence="10" id="KW-1006">Bacterial flagellum protein export</keyword>
<dbReference type="Proteomes" id="UP001226867">
    <property type="component" value="Unassembled WGS sequence"/>
</dbReference>
<keyword evidence="8" id="KW-0653">Protein transport</keyword>
<dbReference type="Gene3D" id="1.10.287.1700">
    <property type="match status" value="1"/>
</dbReference>
<evidence type="ECO:0000256" key="3">
    <source>
        <dbReference type="ARBA" id="ARBA00020392"/>
    </source>
</evidence>
<feature type="compositionally biased region" description="Basic and acidic residues" evidence="11">
    <location>
        <begin position="129"/>
        <end position="139"/>
    </location>
</feature>
<keyword evidence="13" id="KW-1185">Reference proteome</keyword>
<dbReference type="PANTHER" id="PTHR38786:SF1">
    <property type="entry name" value="FLAGELLAR FLIJ PROTEIN"/>
    <property type="match status" value="1"/>
</dbReference>
<comment type="similarity">
    <text evidence="2">Belongs to the FliJ family.</text>
</comment>
<evidence type="ECO:0000256" key="10">
    <source>
        <dbReference type="ARBA" id="ARBA00023225"/>
    </source>
</evidence>
<keyword evidence="5" id="KW-1003">Cell membrane</keyword>
<reference evidence="12 13" key="1">
    <citation type="submission" date="2023-07" db="EMBL/GenBank/DDBJ databases">
        <title>Sorghum-associated microbial communities from plants grown in Nebraska, USA.</title>
        <authorList>
            <person name="Schachtman D."/>
        </authorList>
    </citation>
    <scope>NUCLEOTIDE SEQUENCE [LARGE SCALE GENOMIC DNA]</scope>
    <source>
        <strain evidence="12 13">DS1607</strain>
    </source>
</reference>
<comment type="subcellular location">
    <subcellularLocation>
        <location evidence="1">Cell membrane</location>
        <topology evidence="1">Peripheral membrane protein</topology>
        <orientation evidence="1">Cytoplasmic side</orientation>
    </subcellularLocation>
</comment>
<dbReference type="InterPro" id="IPR052570">
    <property type="entry name" value="FliJ"/>
</dbReference>
<evidence type="ECO:0000256" key="5">
    <source>
        <dbReference type="ARBA" id="ARBA00022475"/>
    </source>
</evidence>
<keyword evidence="6" id="KW-0145">Chemotaxis</keyword>
<evidence type="ECO:0000313" key="13">
    <source>
        <dbReference type="Proteomes" id="UP001226867"/>
    </source>
</evidence>
<evidence type="ECO:0000256" key="2">
    <source>
        <dbReference type="ARBA" id="ARBA00010004"/>
    </source>
</evidence>
<organism evidence="12 13">
    <name type="scientific">Variovorax ginsengisoli</name>
    <dbReference type="NCBI Taxonomy" id="363844"/>
    <lineage>
        <taxon>Bacteria</taxon>
        <taxon>Pseudomonadati</taxon>
        <taxon>Pseudomonadota</taxon>
        <taxon>Betaproteobacteria</taxon>
        <taxon>Burkholderiales</taxon>
        <taxon>Comamonadaceae</taxon>
        <taxon>Variovorax</taxon>
    </lineage>
</organism>
<dbReference type="RefSeq" id="WP_307692044.1">
    <property type="nucleotide sequence ID" value="NZ_JAUSRO010000017.1"/>
</dbReference>
<dbReference type="InterPro" id="IPR012823">
    <property type="entry name" value="Flagell_FliJ"/>
</dbReference>
<proteinExistence type="inferred from homology"/>
<protein>
    <recommendedName>
        <fullName evidence="3">Flagellar FliJ protein</fullName>
    </recommendedName>
</protein>
<keyword evidence="12" id="KW-0966">Cell projection</keyword>
<keyword evidence="9" id="KW-0472">Membrane</keyword>
<comment type="caution">
    <text evidence="12">The sequence shown here is derived from an EMBL/GenBank/DDBJ whole genome shotgun (WGS) entry which is preliminary data.</text>
</comment>
<gene>
    <name evidence="12" type="ORF">J2W36_004573</name>
</gene>
<evidence type="ECO:0000256" key="9">
    <source>
        <dbReference type="ARBA" id="ARBA00023136"/>
    </source>
</evidence>
<sequence length="151" mass="17358">MSRKLPLDTLISLATTRTDDAARRLGVLQTAHTSTHQRLTMLLEYRQGYYDQLQLLMDSGMPSAQWSNYQRFLQTLDRAIEQQRAIANHSTSQLDGGRVDWQQQRRKLNSFDTLAERAATQLRLAQGKQEQRESDERSGRAFAQRGSRSFG</sequence>
<evidence type="ECO:0000256" key="7">
    <source>
        <dbReference type="ARBA" id="ARBA00022795"/>
    </source>
</evidence>
<evidence type="ECO:0000256" key="4">
    <source>
        <dbReference type="ARBA" id="ARBA00022448"/>
    </source>
</evidence>
<keyword evidence="12" id="KW-0969">Cilium</keyword>
<evidence type="ECO:0000256" key="8">
    <source>
        <dbReference type="ARBA" id="ARBA00022927"/>
    </source>
</evidence>
<evidence type="ECO:0000256" key="11">
    <source>
        <dbReference type="SAM" id="MobiDB-lite"/>
    </source>
</evidence>
<keyword evidence="4" id="KW-0813">Transport</keyword>
<dbReference type="NCBIfam" id="TIGR02473">
    <property type="entry name" value="flagell_FliJ"/>
    <property type="match status" value="1"/>
</dbReference>
<dbReference type="EMBL" id="JAUSRO010000017">
    <property type="protein sequence ID" value="MDP9902296.1"/>
    <property type="molecule type" value="Genomic_DNA"/>
</dbReference>
<evidence type="ECO:0000256" key="1">
    <source>
        <dbReference type="ARBA" id="ARBA00004413"/>
    </source>
</evidence>
<name>A0ABT9SEW6_9BURK</name>
<dbReference type="InterPro" id="IPR053716">
    <property type="entry name" value="Flag_assembly_chemotaxis_eff"/>
</dbReference>
<dbReference type="Pfam" id="PF02050">
    <property type="entry name" value="FliJ"/>
    <property type="match status" value="1"/>
</dbReference>
<accession>A0ABT9SEW6</accession>
<feature type="region of interest" description="Disordered" evidence="11">
    <location>
        <begin position="124"/>
        <end position="151"/>
    </location>
</feature>
<evidence type="ECO:0000256" key="6">
    <source>
        <dbReference type="ARBA" id="ARBA00022500"/>
    </source>
</evidence>